<gene>
    <name evidence="8" type="ORF">CA264_11595</name>
</gene>
<dbReference type="OrthoDB" id="9792139at2"/>
<organism evidence="8 9">
    <name type="scientific">Pontibacter actiniarum</name>
    <dbReference type="NCBI Taxonomy" id="323450"/>
    <lineage>
        <taxon>Bacteria</taxon>
        <taxon>Pseudomonadati</taxon>
        <taxon>Bacteroidota</taxon>
        <taxon>Cytophagia</taxon>
        <taxon>Cytophagales</taxon>
        <taxon>Hymenobacteraceae</taxon>
        <taxon>Pontibacter</taxon>
    </lineage>
</organism>
<dbReference type="InterPro" id="IPR033985">
    <property type="entry name" value="SusD-like_N"/>
</dbReference>
<keyword evidence="4" id="KW-0472">Membrane</keyword>
<dbReference type="InterPro" id="IPR011990">
    <property type="entry name" value="TPR-like_helical_dom_sf"/>
</dbReference>
<dbReference type="KEGG" id="pact:CA264_11595"/>
<sequence length="471" mass="51851">MNKMFRNNIVASLLFGTMVFSTVSCDVIEKEPIESLSPDAVFSSPERIEKAVIGIYDDNQNPSFLGGRALVYADIRGGDTDPASYFGGVGLFNTLSNDGTVMAAWTGGYRAIYTANLFLQALEENRSKVATVALANQYEAEAKFVRALNHWYLINLFAQPYNFTSDASHLGIPVALKAFDASSAFAPEAQLSRSTVAEVYAQIEKDLLFGELNLPITQGTNFSNVARATRGAAQALLMRLYLYKGENTKVIEYADKVTALGYQLNAAPITAFRDYLTKESIFSVAHNAADNPNTNSSIGNHYSPENRGDISISPYHAIATLADSDLRKSTLTTGKLGKVWTLKFTDATNWIPVVRYPEVILSKAEALARQSSAVNPEAIELINQLRRRAQASEFSVPDFASREELIETILLERRIELAFEGHGIFDRLRNKKDIPASSMYTVQPYGSNKTILPIPQVDVQANPNLVQNPGY</sequence>
<dbReference type="STRING" id="709015.GCA_000472485_02347"/>
<dbReference type="Proteomes" id="UP000266292">
    <property type="component" value="Chromosome"/>
</dbReference>
<dbReference type="Pfam" id="PF14322">
    <property type="entry name" value="SusD-like_3"/>
    <property type="match status" value="1"/>
</dbReference>
<keyword evidence="9" id="KW-1185">Reference proteome</keyword>
<comment type="similarity">
    <text evidence="2">Belongs to the SusD family.</text>
</comment>
<evidence type="ECO:0000259" key="7">
    <source>
        <dbReference type="Pfam" id="PF14322"/>
    </source>
</evidence>
<comment type="subcellular location">
    <subcellularLocation>
        <location evidence="1">Cell outer membrane</location>
    </subcellularLocation>
</comment>
<evidence type="ECO:0000313" key="8">
    <source>
        <dbReference type="EMBL" id="ARS36025.1"/>
    </source>
</evidence>
<evidence type="ECO:0000256" key="5">
    <source>
        <dbReference type="ARBA" id="ARBA00023237"/>
    </source>
</evidence>
<dbReference type="GO" id="GO:0009279">
    <property type="term" value="C:cell outer membrane"/>
    <property type="evidence" value="ECO:0007669"/>
    <property type="project" value="UniProtKB-SubCell"/>
</dbReference>
<keyword evidence="3" id="KW-0732">Signal</keyword>
<dbReference type="Gene3D" id="1.25.40.390">
    <property type="match status" value="1"/>
</dbReference>
<dbReference type="Pfam" id="PF07980">
    <property type="entry name" value="SusD_RagB"/>
    <property type="match status" value="1"/>
</dbReference>
<reference evidence="9" key="1">
    <citation type="submission" date="2017-05" db="EMBL/GenBank/DDBJ databases">
        <authorList>
            <person name="Ray J."/>
            <person name="Price M."/>
            <person name="Deutschbauer A."/>
        </authorList>
    </citation>
    <scope>NUCLEOTIDE SEQUENCE [LARGE SCALE GENOMIC DNA]</scope>
    <source>
        <strain evidence="9">DSM 19842</strain>
    </source>
</reference>
<keyword evidence="5" id="KW-0998">Cell outer membrane</keyword>
<dbReference type="CDD" id="cd08977">
    <property type="entry name" value="SusD"/>
    <property type="match status" value="1"/>
</dbReference>
<feature type="domain" description="RagB/SusD" evidence="6">
    <location>
        <begin position="346"/>
        <end position="471"/>
    </location>
</feature>
<dbReference type="SUPFAM" id="SSF48452">
    <property type="entry name" value="TPR-like"/>
    <property type="match status" value="1"/>
</dbReference>
<evidence type="ECO:0000313" key="9">
    <source>
        <dbReference type="Proteomes" id="UP000266292"/>
    </source>
</evidence>
<dbReference type="AlphaFoldDB" id="A0A1X9YT12"/>
<accession>A0A1X9YT12</accession>
<evidence type="ECO:0000256" key="2">
    <source>
        <dbReference type="ARBA" id="ARBA00006275"/>
    </source>
</evidence>
<protein>
    <submittedName>
        <fullName evidence="8">RagB/SusD family nutrient uptake outer membrane protein</fullName>
    </submittedName>
</protein>
<name>A0A1X9YT12_9BACT</name>
<dbReference type="InterPro" id="IPR012944">
    <property type="entry name" value="SusD_RagB_dom"/>
</dbReference>
<dbReference type="PROSITE" id="PS51257">
    <property type="entry name" value="PROKAR_LIPOPROTEIN"/>
    <property type="match status" value="1"/>
</dbReference>
<evidence type="ECO:0000256" key="4">
    <source>
        <dbReference type="ARBA" id="ARBA00023136"/>
    </source>
</evidence>
<dbReference type="EMBL" id="CP021235">
    <property type="protein sequence ID" value="ARS36025.1"/>
    <property type="molecule type" value="Genomic_DNA"/>
</dbReference>
<evidence type="ECO:0000256" key="1">
    <source>
        <dbReference type="ARBA" id="ARBA00004442"/>
    </source>
</evidence>
<evidence type="ECO:0000259" key="6">
    <source>
        <dbReference type="Pfam" id="PF07980"/>
    </source>
</evidence>
<evidence type="ECO:0000256" key="3">
    <source>
        <dbReference type="ARBA" id="ARBA00022729"/>
    </source>
</evidence>
<proteinExistence type="inferred from homology"/>
<feature type="domain" description="SusD-like N-terminal" evidence="7">
    <location>
        <begin position="96"/>
        <end position="242"/>
    </location>
</feature>
<dbReference type="RefSeq" id="WP_025607336.1">
    <property type="nucleotide sequence ID" value="NZ_CP021235.1"/>
</dbReference>